<keyword evidence="2" id="KW-0131">Cell cycle</keyword>
<keyword evidence="3" id="KW-1185">Reference proteome</keyword>
<dbReference type="SMART" id="SM00849">
    <property type="entry name" value="Lactamase_B"/>
    <property type="match status" value="1"/>
</dbReference>
<evidence type="ECO:0000259" key="1">
    <source>
        <dbReference type="SMART" id="SM00849"/>
    </source>
</evidence>
<dbReference type="InterPro" id="IPR036866">
    <property type="entry name" value="RibonucZ/Hydroxyglut_hydro"/>
</dbReference>
<dbReference type="GO" id="GO:0016787">
    <property type="term" value="F:hydrolase activity"/>
    <property type="evidence" value="ECO:0007669"/>
    <property type="project" value="UniProtKB-KW"/>
</dbReference>
<organism evidence="2 3">
    <name type="scientific">Faecalicoccus pleomorphus</name>
    <dbReference type="NCBI Taxonomy" id="1323"/>
    <lineage>
        <taxon>Bacteria</taxon>
        <taxon>Bacillati</taxon>
        <taxon>Bacillota</taxon>
        <taxon>Erysipelotrichia</taxon>
        <taxon>Erysipelotrichales</taxon>
        <taxon>Erysipelotrichaceae</taxon>
        <taxon>Faecalicoccus</taxon>
    </lineage>
</organism>
<dbReference type="GeneID" id="77461786"/>
<dbReference type="GO" id="GO:0051301">
    <property type="term" value="P:cell division"/>
    <property type="evidence" value="ECO:0007669"/>
    <property type="project" value="UniProtKB-KW"/>
</dbReference>
<dbReference type="PANTHER" id="PTHR47619:SF1">
    <property type="entry name" value="EXODEOXYRIBONUCLEASE WALJ"/>
    <property type="match status" value="1"/>
</dbReference>
<name>A0A380LQ20_9FIRM</name>
<dbReference type="InterPro" id="IPR052533">
    <property type="entry name" value="WalJ/YycJ-like"/>
</dbReference>
<dbReference type="RefSeq" id="WP_022789978.1">
    <property type="nucleotide sequence ID" value="NZ_CALEXM010000024.1"/>
</dbReference>
<keyword evidence="2" id="KW-0132">Cell division</keyword>
<accession>A0A380LQ20</accession>
<sequence length="246" mass="27631">MKVDLLCSGSKGNSCLVRTQRSSIVIDCGSTKKYLMASLQSVSQDIQALDALLVTHSHKDHISQLKHFEHLPIYSYCDLDVQDHRCIKPLDRFIIGDMQITVIGLSHDAPNTVGYVIEDGCQKLVYITDTGYLPNHEKAYLENADHYIFESNHDMEMLMHTARPMFVKQRILSDSGHLSNEDASHNITSLINTKTKNIVLAHLSQEANVPELALDVLNDTFLKKDLRSSNIRIQAAPQFGIVSIED</sequence>
<dbReference type="OrthoDB" id="9781189at2"/>
<dbReference type="InterPro" id="IPR001279">
    <property type="entry name" value="Metallo-B-lactamas"/>
</dbReference>
<protein>
    <submittedName>
        <fullName evidence="2">Zn-dependent hydrolase YycJ/WalJ, required for cell wall metabolism and coordination of cell division with DNA replication</fullName>
    </submittedName>
</protein>
<dbReference type="PANTHER" id="PTHR47619">
    <property type="entry name" value="METALLO-HYDROLASE YYCJ-RELATED"/>
    <property type="match status" value="1"/>
</dbReference>
<dbReference type="SUPFAM" id="SSF56281">
    <property type="entry name" value="Metallo-hydrolase/oxidoreductase"/>
    <property type="match status" value="1"/>
</dbReference>
<dbReference type="EMBL" id="UHFX01000003">
    <property type="protein sequence ID" value="SUO03926.1"/>
    <property type="molecule type" value="Genomic_DNA"/>
</dbReference>
<dbReference type="Pfam" id="PF12706">
    <property type="entry name" value="Lactamase_B_2"/>
    <property type="match status" value="1"/>
</dbReference>
<evidence type="ECO:0000313" key="3">
    <source>
        <dbReference type="Proteomes" id="UP000255523"/>
    </source>
</evidence>
<reference evidence="2 3" key="1">
    <citation type="submission" date="2018-06" db="EMBL/GenBank/DDBJ databases">
        <authorList>
            <consortium name="Pathogen Informatics"/>
            <person name="Doyle S."/>
        </authorList>
    </citation>
    <scope>NUCLEOTIDE SEQUENCE [LARGE SCALE GENOMIC DNA]</scope>
    <source>
        <strain evidence="2 3">NCTC11087</strain>
    </source>
</reference>
<dbReference type="AlphaFoldDB" id="A0A380LQ20"/>
<proteinExistence type="predicted"/>
<evidence type="ECO:0000313" key="2">
    <source>
        <dbReference type="EMBL" id="SUO03926.1"/>
    </source>
</evidence>
<feature type="domain" description="Metallo-beta-lactamase" evidence="1">
    <location>
        <begin position="11"/>
        <end position="170"/>
    </location>
</feature>
<keyword evidence="2" id="KW-0378">Hydrolase</keyword>
<dbReference type="Gene3D" id="3.60.15.10">
    <property type="entry name" value="Ribonuclease Z/Hydroxyacylglutathione hydrolase-like"/>
    <property type="match status" value="1"/>
</dbReference>
<gene>
    <name evidence="2" type="ORF">NCTC11087_00810</name>
</gene>
<dbReference type="Proteomes" id="UP000255523">
    <property type="component" value="Unassembled WGS sequence"/>
</dbReference>